<name>A0A426XVH5_ENSVE</name>
<sequence length="124" mass="14511">MKAQLEERDQRRFYHDYSHDTDECYNLKNQIKDLIRRGHLSRYVRKSHEPSFHPKGPIEKQIDVFVSGPALGGDSSSARKEYARAVVEKRPRHECNPEITFRLGEEEYLDHDDTLVISTQIVNA</sequence>
<dbReference type="Proteomes" id="UP000287651">
    <property type="component" value="Unassembled WGS sequence"/>
</dbReference>
<comment type="caution">
    <text evidence="1">The sequence shown here is derived from an EMBL/GenBank/DDBJ whole genome shotgun (WGS) entry which is preliminary data.</text>
</comment>
<proteinExistence type="predicted"/>
<evidence type="ECO:0000313" key="2">
    <source>
        <dbReference type="Proteomes" id="UP000287651"/>
    </source>
</evidence>
<dbReference type="EMBL" id="AMZH03017109">
    <property type="protein sequence ID" value="RRT43486.1"/>
    <property type="molecule type" value="Genomic_DNA"/>
</dbReference>
<reference evidence="1 2" key="1">
    <citation type="journal article" date="2014" name="Agronomy (Basel)">
        <title>A Draft Genome Sequence for Ensete ventricosum, the Drought-Tolerant Tree Against Hunger.</title>
        <authorList>
            <person name="Harrison J."/>
            <person name="Moore K.A."/>
            <person name="Paszkiewicz K."/>
            <person name="Jones T."/>
            <person name="Grant M."/>
            <person name="Ambacheew D."/>
            <person name="Muzemil S."/>
            <person name="Studholme D.J."/>
        </authorList>
    </citation>
    <scope>NUCLEOTIDE SEQUENCE [LARGE SCALE GENOMIC DNA]</scope>
</reference>
<dbReference type="AlphaFoldDB" id="A0A426XVH5"/>
<evidence type="ECO:0000313" key="1">
    <source>
        <dbReference type="EMBL" id="RRT43486.1"/>
    </source>
</evidence>
<gene>
    <name evidence="1" type="ORF">B296_00056384</name>
</gene>
<accession>A0A426XVH5</accession>
<organism evidence="1 2">
    <name type="scientific">Ensete ventricosum</name>
    <name type="common">Abyssinian banana</name>
    <name type="synonym">Musa ensete</name>
    <dbReference type="NCBI Taxonomy" id="4639"/>
    <lineage>
        <taxon>Eukaryota</taxon>
        <taxon>Viridiplantae</taxon>
        <taxon>Streptophyta</taxon>
        <taxon>Embryophyta</taxon>
        <taxon>Tracheophyta</taxon>
        <taxon>Spermatophyta</taxon>
        <taxon>Magnoliopsida</taxon>
        <taxon>Liliopsida</taxon>
        <taxon>Zingiberales</taxon>
        <taxon>Musaceae</taxon>
        <taxon>Ensete</taxon>
    </lineage>
</organism>
<protein>
    <submittedName>
        <fullName evidence="1">Uncharacterized protein</fullName>
    </submittedName>
</protein>